<dbReference type="SUPFAM" id="SSF158745">
    <property type="entry name" value="LanC-like"/>
    <property type="match status" value="1"/>
</dbReference>
<dbReference type="Gene3D" id="1.50.10.10">
    <property type="match status" value="1"/>
</dbReference>
<dbReference type="InterPro" id="IPR017146">
    <property type="entry name" value="Lanti_2_LanM"/>
</dbReference>
<dbReference type="KEGG" id="asd:AS9A_4258"/>
<dbReference type="EMBL" id="CP002786">
    <property type="protein sequence ID" value="AEF42691.1"/>
    <property type="molecule type" value="Genomic_DNA"/>
</dbReference>
<dbReference type="Proteomes" id="UP000009235">
    <property type="component" value="Chromosome"/>
</dbReference>
<dbReference type="Pfam" id="PF05147">
    <property type="entry name" value="LANC_like"/>
    <property type="match status" value="1"/>
</dbReference>
<name>F6EL28_HOYSD</name>
<dbReference type="eggNOG" id="COG4403">
    <property type="taxonomic scope" value="Bacteria"/>
</dbReference>
<dbReference type="STRING" id="443218.AS9A_4258"/>
<sequence length="1054" mass="115883">MIDEDIARAAFPFERRNWEPDGSGSLTTRRKQAWVRNLLGANASLSELDCAANLLTGADVNRMTGKAPRDAGDGRAWETVLDEALAQPKHTTSRPATEHAFADVLLPFTEFFRHELHRRGTRDANWSAAAFEEMAAELTRELSRWAARVLYTEFVAFRPRRSSANDVMERAAGVAPTRESYREFTDWMLRGGWRETQHKYPVLVRILSQATLARIDAVIELQSRLASDLPLLRESFNAGSDLGTVVRIDGSGDSHRTGRRVSILQFSSGTRVVYKPRSVGMERLFNDLLDWLNSHGSPERMKTLCVVDKGSYGWVEYASNDECATPEAIQAFYRRSGGLLCLLHHLDATDCHYENIVAAGEFPVLIDAETLFHHRFAAETSYRDGSAQGRAQRWIENTALRTGYLPHWNLSRDRRSAYDASGLSGGEDRELGDRVLRWVDANTDRMSFEMRATSARVVSNVPRIGGQPVSPSAFVDQVRDGYATMYHCLMRTRQELLADTGPLFAFKEQHSRVVLRGTVIYGVLLSALSQAPERMRDGFDAAICFEQLGRGCLRDSVKETTRAALAAERAALYRLDVPVFTARADAVDLHCDDGTVIEDFFPKSSYATVAEGLRQLSAEALADQLRIIDTTIHVRREIPSVPLQAPGNEASYLTMARALAERLDETMIRGDDGSRTWVAPQFVADTERLQLKPLSANLYDGVAGIAVFYAALYASTQEETYRQSAIECWTTIKDEQRESPRPDAPFAYLGCGAGSGTASIMYAAVLISALLGGQKFVEDALDLALVSAPSDESHDVMSGTAGLILGLLAVHAVAHDDAVLRIAAECGDMLLKSRVESSTGFRAWRSPGDGVLLTGFSHGAAGIAYALGKLHELTADDRYLNAATEAVMYERSVFDSQVQNWPDLRPVPGRRRGVSFEQAWCHGGPGIALSRLGLAQHGVAAEDLELGIRVAQRAVNESNRTDILCCGRFGLVDTLLTAGRARGLTDLVEEAQLSATQLIEAAQARGGFSLSHLLPSGVRQPGLFTGVSGIGYELLRLEDPELLPSVLLWEPPAR</sequence>
<dbReference type="InterPro" id="IPR025410">
    <property type="entry name" value="Lant_dehyd"/>
</dbReference>
<keyword evidence="4" id="KW-1185">Reference proteome</keyword>
<dbReference type="GO" id="GO:0005975">
    <property type="term" value="P:carbohydrate metabolic process"/>
    <property type="evidence" value="ECO:0007669"/>
    <property type="project" value="InterPro"/>
</dbReference>
<dbReference type="PIRSF" id="PIRSF037228">
    <property type="entry name" value="Lant_mod_RumM"/>
    <property type="match status" value="1"/>
</dbReference>
<dbReference type="NCBIfam" id="TIGR03897">
    <property type="entry name" value="lanti_2_LanM"/>
    <property type="match status" value="1"/>
</dbReference>
<dbReference type="PRINTS" id="PR01955">
    <property type="entry name" value="LANCFRANKIA"/>
</dbReference>
<protein>
    <submittedName>
        <fullName evidence="3">Lanthionine synthetase C family protein</fullName>
    </submittedName>
</protein>
<dbReference type="GO" id="GO:0031179">
    <property type="term" value="P:peptide modification"/>
    <property type="evidence" value="ECO:0007669"/>
    <property type="project" value="InterPro"/>
</dbReference>
<dbReference type="AlphaFoldDB" id="F6EL28"/>
<dbReference type="InterPro" id="IPR007822">
    <property type="entry name" value="LANC-like"/>
</dbReference>
<dbReference type="InterPro" id="IPR012341">
    <property type="entry name" value="6hp_glycosidase-like_sf"/>
</dbReference>
<evidence type="ECO:0000256" key="1">
    <source>
        <dbReference type="PIRSR" id="PIRSR607822-1"/>
    </source>
</evidence>
<evidence type="ECO:0000313" key="4">
    <source>
        <dbReference type="Proteomes" id="UP000009235"/>
    </source>
</evidence>
<accession>F6EL28</accession>
<proteinExistence type="predicted"/>
<dbReference type="OrthoDB" id="9148343at2"/>
<reference evidence="3 4" key="1">
    <citation type="journal article" date="2011" name="J. Bacteriol.">
        <title>Complete genome sequence of Amycolicicoccus subflavus DQS3-9A1T, an actinomycete isolated from crude oil-polluted soil.</title>
        <authorList>
            <person name="Cai M."/>
            <person name="Chen W.M."/>
            <person name="Nie Y."/>
            <person name="Chi C.Q."/>
            <person name="Wang Y.N."/>
            <person name="Tang Y.Q."/>
            <person name="Li G.Y."/>
            <person name="Wu X.L."/>
        </authorList>
    </citation>
    <scope>NUCLEOTIDE SEQUENCE [LARGE SCALE GENOMIC DNA]</scope>
    <source>
        <strain evidence="4">DSM 45089 / DQS3-9A1</strain>
    </source>
</reference>
<dbReference type="GO" id="GO:0046872">
    <property type="term" value="F:metal ion binding"/>
    <property type="evidence" value="ECO:0007669"/>
    <property type="project" value="UniProtKB-KW"/>
</dbReference>
<dbReference type="SMART" id="SM01260">
    <property type="entry name" value="LANC_like"/>
    <property type="match status" value="1"/>
</dbReference>
<keyword evidence="1" id="KW-0862">Zinc</keyword>
<dbReference type="HOGENOM" id="CLU_009398_0_0_11"/>
<feature type="domain" description="Lantibiotic biosynthesis protein dehydration" evidence="2">
    <location>
        <begin position="200"/>
        <end position="582"/>
    </location>
</feature>
<organism evidence="3 4">
    <name type="scientific">Hoyosella subflava (strain DSM 45089 / JCM 17490 / NBRC 109087 / DQS3-9A1)</name>
    <name type="common">Amycolicicoccus subflavus</name>
    <dbReference type="NCBI Taxonomy" id="443218"/>
    <lineage>
        <taxon>Bacteria</taxon>
        <taxon>Bacillati</taxon>
        <taxon>Actinomycetota</taxon>
        <taxon>Actinomycetes</taxon>
        <taxon>Mycobacteriales</taxon>
        <taxon>Hoyosellaceae</taxon>
        <taxon>Hoyosella</taxon>
    </lineage>
</organism>
<dbReference type="CDD" id="cd04792">
    <property type="entry name" value="LanM-like"/>
    <property type="match status" value="1"/>
</dbReference>
<dbReference type="Pfam" id="PF13575">
    <property type="entry name" value="DUF4135"/>
    <property type="match status" value="1"/>
</dbReference>
<dbReference type="PRINTS" id="PR01950">
    <property type="entry name" value="LANCSUPER"/>
</dbReference>
<feature type="binding site" evidence="1">
    <location>
        <position position="921"/>
    </location>
    <ligand>
        <name>Zn(2+)</name>
        <dbReference type="ChEBI" id="CHEBI:29105"/>
    </ligand>
</feature>
<evidence type="ECO:0000313" key="3">
    <source>
        <dbReference type="EMBL" id="AEF42691.1"/>
    </source>
</evidence>
<gene>
    <name evidence="3" type="ordered locus">AS9A_4258</name>
</gene>
<evidence type="ECO:0000259" key="2">
    <source>
        <dbReference type="Pfam" id="PF13575"/>
    </source>
</evidence>
<feature type="binding site" evidence="1">
    <location>
        <position position="965"/>
    </location>
    <ligand>
        <name>Zn(2+)</name>
        <dbReference type="ChEBI" id="CHEBI:29105"/>
    </ligand>
</feature>
<dbReference type="RefSeq" id="WP_013809040.1">
    <property type="nucleotide sequence ID" value="NC_015564.1"/>
</dbReference>
<keyword evidence="1" id="KW-0479">Metal-binding</keyword>